<accession>A0A9X2KHG5</accession>
<sequence>MYGEPAERDRSSLFWALRGVRGIASPPALILTTAFVGFAALCRDAGLTWVEASFMTATVWALPAKIVLVGAITAGASLPATALAVGLSSLRMMPMVVALMPVIKGPKTRTGTLLFLSHFVAITGWIFAMERIETVPRDKRTIFFGAFAVTLTTINTVLVALVFNLMGQLPALATGALAFLTPVYFLTSLFGTAREASGRIALFTGMAALPPAHWFIPGFELLVAGIAGGTVAYLAGRIIEGRRLA</sequence>
<dbReference type="Proteomes" id="UP001155220">
    <property type="component" value="Unassembled WGS sequence"/>
</dbReference>
<feature type="transmembrane region" description="Helical" evidence="1">
    <location>
        <begin position="110"/>
        <end position="129"/>
    </location>
</feature>
<keyword evidence="3" id="KW-1185">Reference proteome</keyword>
<dbReference type="InterPro" id="IPR011606">
    <property type="entry name" value="Brnchd-chn_aa_trnsp_permease"/>
</dbReference>
<keyword evidence="1" id="KW-1133">Transmembrane helix</keyword>
<dbReference type="AlphaFoldDB" id="A0A9X2KHG5"/>
<keyword evidence="1" id="KW-0812">Transmembrane</keyword>
<feature type="transmembrane region" description="Helical" evidence="1">
    <location>
        <begin position="212"/>
        <end position="235"/>
    </location>
</feature>
<keyword evidence="1" id="KW-0472">Membrane</keyword>
<feature type="transmembrane region" description="Helical" evidence="1">
    <location>
        <begin position="170"/>
        <end position="192"/>
    </location>
</feature>
<dbReference type="EMBL" id="JALHBS010000031">
    <property type="protein sequence ID" value="MCP3054612.1"/>
    <property type="molecule type" value="Genomic_DNA"/>
</dbReference>
<protein>
    <submittedName>
        <fullName evidence="2">AzlC family ABC transporter permease</fullName>
    </submittedName>
</protein>
<evidence type="ECO:0000256" key="1">
    <source>
        <dbReference type="SAM" id="Phobius"/>
    </source>
</evidence>
<organism evidence="2 3">
    <name type="scientific">Aurantimonas marianensis</name>
    <dbReference type="NCBI Taxonomy" id="2920428"/>
    <lineage>
        <taxon>Bacteria</taxon>
        <taxon>Pseudomonadati</taxon>
        <taxon>Pseudomonadota</taxon>
        <taxon>Alphaproteobacteria</taxon>
        <taxon>Hyphomicrobiales</taxon>
        <taxon>Aurantimonadaceae</taxon>
        <taxon>Aurantimonas</taxon>
    </lineage>
</organism>
<reference evidence="2" key="1">
    <citation type="submission" date="2022-03" db="EMBL/GenBank/DDBJ databases">
        <title>Aurantimonas Liuensis sp. Nov., isolated from the hadal seawater of the Mariana Trench.</title>
        <authorList>
            <person name="Liu R."/>
        </authorList>
    </citation>
    <scope>NUCLEOTIDE SEQUENCE</scope>
    <source>
        <strain evidence="2">LRZ36</strain>
    </source>
</reference>
<dbReference type="RefSeq" id="WP_253963484.1">
    <property type="nucleotide sequence ID" value="NZ_JALHBS010000031.1"/>
</dbReference>
<evidence type="ECO:0000313" key="2">
    <source>
        <dbReference type="EMBL" id="MCP3054612.1"/>
    </source>
</evidence>
<gene>
    <name evidence="2" type="ORF">MJ956_05565</name>
</gene>
<comment type="caution">
    <text evidence="2">The sequence shown here is derived from an EMBL/GenBank/DDBJ whole genome shotgun (WGS) entry which is preliminary data.</text>
</comment>
<name>A0A9X2KHG5_9HYPH</name>
<feature type="transmembrane region" description="Helical" evidence="1">
    <location>
        <begin position="141"/>
        <end position="163"/>
    </location>
</feature>
<evidence type="ECO:0000313" key="3">
    <source>
        <dbReference type="Proteomes" id="UP001155220"/>
    </source>
</evidence>
<feature type="transmembrane region" description="Helical" evidence="1">
    <location>
        <begin position="20"/>
        <end position="42"/>
    </location>
</feature>
<dbReference type="Pfam" id="PF03591">
    <property type="entry name" value="AzlC"/>
    <property type="match status" value="1"/>
</dbReference>
<proteinExistence type="predicted"/>